<protein>
    <submittedName>
        <fullName evidence="1">DUF1259 domain-containing protein</fullName>
    </submittedName>
</protein>
<keyword evidence="2" id="KW-1185">Reference proteome</keyword>
<proteinExistence type="predicted"/>
<reference evidence="1 2" key="1">
    <citation type="submission" date="2024-06" db="EMBL/GenBank/DDBJ databases">
        <title>The Natural Products Discovery Center: Release of the First 8490 Sequenced Strains for Exploring Actinobacteria Biosynthetic Diversity.</title>
        <authorList>
            <person name="Kalkreuter E."/>
            <person name="Kautsar S.A."/>
            <person name="Yang D."/>
            <person name="Bader C.D."/>
            <person name="Teijaro C.N."/>
            <person name="Fluegel L."/>
            <person name="Davis C.M."/>
            <person name="Simpson J.R."/>
            <person name="Lauterbach L."/>
            <person name="Steele A.D."/>
            <person name="Gui C."/>
            <person name="Meng S."/>
            <person name="Li G."/>
            <person name="Viehrig K."/>
            <person name="Ye F."/>
            <person name="Su P."/>
            <person name="Kiefer A.F."/>
            <person name="Nichols A."/>
            <person name="Cepeda A.J."/>
            <person name="Yan W."/>
            <person name="Fan B."/>
            <person name="Jiang Y."/>
            <person name="Adhikari A."/>
            <person name="Zheng C.-J."/>
            <person name="Schuster L."/>
            <person name="Cowan T.M."/>
            <person name="Smanski M.J."/>
            <person name="Chevrette M.G."/>
            <person name="De Carvalho L.P.S."/>
            <person name="Shen B."/>
        </authorList>
    </citation>
    <scope>NUCLEOTIDE SEQUENCE [LARGE SCALE GENOMIC DNA]</scope>
    <source>
        <strain evidence="1 2">NPDC033039</strain>
    </source>
</reference>
<gene>
    <name evidence="1" type="ORF">AB0E61_16495</name>
</gene>
<sequence length="283" mass="30051">MPTREAEWAGVGRALGRGGNMLRGAIYHTGFPRRDLQVISDGVLVEPGLALGAHVSFVRYADGSAMAMGDVVVTEDEMQRAIDAWQAHGIALTALHKHLLAQHPDIWWAHVHGHGRDAEALARGLRAGFDRTGTPPPGSPGPSLPMDLDIAGIEAALGTRGTVEEGVFKCLFVRRETVRSGPLVLPAGLGSTCAFIFQPVGGGRAALAGDFAMTADEVQDVLAALRRGGIRLVELHNHHLDESPRLFFSHFWAVADAVTLARALRRAVDAARVEAPVGEVPAG</sequence>
<dbReference type="Proteomes" id="UP001550853">
    <property type="component" value="Unassembled WGS sequence"/>
</dbReference>
<evidence type="ECO:0000313" key="1">
    <source>
        <dbReference type="EMBL" id="MEU3711683.1"/>
    </source>
</evidence>
<organism evidence="1 2">
    <name type="scientific">Streptomyces catenulae</name>
    <dbReference type="NCBI Taxonomy" id="66875"/>
    <lineage>
        <taxon>Bacteria</taxon>
        <taxon>Bacillati</taxon>
        <taxon>Actinomycetota</taxon>
        <taxon>Actinomycetes</taxon>
        <taxon>Kitasatosporales</taxon>
        <taxon>Streptomycetaceae</taxon>
        <taxon>Streptomyces</taxon>
    </lineage>
</organism>
<dbReference type="EMBL" id="JBEZVI010000012">
    <property type="protein sequence ID" value="MEU3711683.1"/>
    <property type="molecule type" value="Genomic_DNA"/>
</dbReference>
<dbReference type="InterPro" id="IPR011094">
    <property type="entry name" value="Uncharacterised_LppY/LpqO"/>
</dbReference>
<name>A0ABV2Z104_9ACTN</name>
<evidence type="ECO:0000313" key="2">
    <source>
        <dbReference type="Proteomes" id="UP001550853"/>
    </source>
</evidence>
<dbReference type="RefSeq" id="WP_051739985.1">
    <property type="nucleotide sequence ID" value="NZ_JBEZVI010000012.1"/>
</dbReference>
<comment type="caution">
    <text evidence="1">The sequence shown here is derived from an EMBL/GenBank/DDBJ whole genome shotgun (WGS) entry which is preliminary data.</text>
</comment>
<dbReference type="Pfam" id="PF07485">
    <property type="entry name" value="DUF1529"/>
    <property type="match status" value="2"/>
</dbReference>
<accession>A0ABV2Z104</accession>